<organism evidence="1">
    <name type="scientific">viral metagenome</name>
    <dbReference type="NCBI Taxonomy" id="1070528"/>
    <lineage>
        <taxon>unclassified sequences</taxon>
        <taxon>metagenomes</taxon>
        <taxon>organismal metagenomes</taxon>
    </lineage>
</organism>
<accession>A0A6C0HRP6</accession>
<proteinExistence type="predicted"/>
<name>A0A6C0HRP6_9ZZZZ</name>
<dbReference type="AlphaFoldDB" id="A0A6C0HRP6"/>
<evidence type="ECO:0000313" key="1">
    <source>
        <dbReference type="EMBL" id="QHT82806.1"/>
    </source>
</evidence>
<reference evidence="1" key="1">
    <citation type="journal article" date="2020" name="Nature">
        <title>Giant virus diversity and host interactions through global metagenomics.</title>
        <authorList>
            <person name="Schulz F."/>
            <person name="Roux S."/>
            <person name="Paez-Espino D."/>
            <person name="Jungbluth S."/>
            <person name="Walsh D.A."/>
            <person name="Denef V.J."/>
            <person name="McMahon K.D."/>
            <person name="Konstantinidis K.T."/>
            <person name="Eloe-Fadrosh E.A."/>
            <person name="Kyrpides N.C."/>
            <person name="Woyke T."/>
        </authorList>
    </citation>
    <scope>NUCLEOTIDE SEQUENCE</scope>
    <source>
        <strain evidence="1">GVMAG-M-3300023184-165</strain>
    </source>
</reference>
<dbReference type="EMBL" id="MN740004">
    <property type="protein sequence ID" value="QHT82806.1"/>
    <property type="molecule type" value="Genomic_DNA"/>
</dbReference>
<protein>
    <submittedName>
        <fullName evidence="1">Uncharacterized protein</fullName>
    </submittedName>
</protein>
<sequence>MENEKKVEISGTNNRYLIKKLKKEHKEVKTRKIAEKMGLPAESFLIDNQDDILKMLHQNVDSPEYRQALSQLEVKLNSYKHQDIIKKRYDETLFIKTKEVIDKLYDCELKCHYCNEKTYILYDLVRETKQWTLDRINNDIGHNTDNVLISCLDCNLKRRRTSKDAFLFTKQLTIVKS</sequence>
<dbReference type="Gene3D" id="3.30.40.220">
    <property type="match status" value="1"/>
</dbReference>